<evidence type="ECO:0000256" key="7">
    <source>
        <dbReference type="ARBA" id="ARBA00022840"/>
    </source>
</evidence>
<dbReference type="PRINTS" id="PR00344">
    <property type="entry name" value="BCTRLSENSOR"/>
</dbReference>
<dbReference type="CDD" id="cd16922">
    <property type="entry name" value="HATPase_EvgS-ArcB-TorS-like"/>
    <property type="match status" value="1"/>
</dbReference>
<gene>
    <name evidence="15" type="ORF">J5O05_04565</name>
</gene>
<dbReference type="SUPFAM" id="SSF55874">
    <property type="entry name" value="ATPase domain of HSP90 chaperone/DNA topoisomerase II/histidine kinase"/>
    <property type="match status" value="1"/>
</dbReference>
<dbReference type="Proteomes" id="UP000664904">
    <property type="component" value="Chromosome"/>
</dbReference>
<keyword evidence="6" id="KW-0418">Kinase</keyword>
<keyword evidence="12" id="KW-0472">Membrane</keyword>
<feature type="domain" description="Response regulatory" evidence="14">
    <location>
        <begin position="489"/>
        <end position="602"/>
    </location>
</feature>
<dbReference type="EC" id="2.7.13.3" evidence="2"/>
<feature type="transmembrane region" description="Helical" evidence="12">
    <location>
        <begin position="191"/>
        <end position="213"/>
    </location>
</feature>
<dbReference type="GO" id="GO:0000155">
    <property type="term" value="F:phosphorelay sensor kinase activity"/>
    <property type="evidence" value="ECO:0007669"/>
    <property type="project" value="InterPro"/>
</dbReference>
<dbReference type="CDD" id="cd17546">
    <property type="entry name" value="REC_hyHK_CKI1_RcsC-like"/>
    <property type="match status" value="1"/>
</dbReference>
<dbReference type="InterPro" id="IPR001789">
    <property type="entry name" value="Sig_transdc_resp-reg_receiver"/>
</dbReference>
<comment type="caution">
    <text evidence="11">Lacks conserved residue(s) required for the propagation of feature annotation.</text>
</comment>
<keyword evidence="5" id="KW-0547">Nucleotide-binding</keyword>
<dbReference type="Pfam" id="PF00512">
    <property type="entry name" value="HisKA"/>
    <property type="match status" value="1"/>
</dbReference>
<dbReference type="Gene3D" id="1.10.287.130">
    <property type="match status" value="1"/>
</dbReference>
<feature type="transmembrane region" description="Helical" evidence="12">
    <location>
        <begin position="37"/>
        <end position="57"/>
    </location>
</feature>
<feature type="domain" description="Histidine kinase" evidence="13">
    <location>
        <begin position="253"/>
        <end position="473"/>
    </location>
</feature>
<dbReference type="InterPro" id="IPR003594">
    <property type="entry name" value="HATPase_dom"/>
</dbReference>
<proteinExistence type="predicted"/>
<dbReference type="CDD" id="cd00082">
    <property type="entry name" value="HisKA"/>
    <property type="match status" value="1"/>
</dbReference>
<evidence type="ECO:0000256" key="10">
    <source>
        <dbReference type="ARBA" id="ARBA00068150"/>
    </source>
</evidence>
<evidence type="ECO:0000313" key="16">
    <source>
        <dbReference type="Proteomes" id="UP000664904"/>
    </source>
</evidence>
<dbReference type="FunFam" id="3.30.565.10:FF:000010">
    <property type="entry name" value="Sensor histidine kinase RcsC"/>
    <property type="match status" value="1"/>
</dbReference>
<comment type="catalytic activity">
    <reaction evidence="1">
        <text>ATP + protein L-histidine = ADP + protein N-phospho-L-histidine.</text>
        <dbReference type="EC" id="2.7.13.3"/>
    </reaction>
</comment>
<dbReference type="EMBL" id="CP072133">
    <property type="protein sequence ID" value="QTH72164.1"/>
    <property type="molecule type" value="Genomic_DNA"/>
</dbReference>
<evidence type="ECO:0000259" key="14">
    <source>
        <dbReference type="PROSITE" id="PS50110"/>
    </source>
</evidence>
<dbReference type="PROSITE" id="PS50109">
    <property type="entry name" value="HIS_KIN"/>
    <property type="match status" value="1"/>
</dbReference>
<organism evidence="15 16">
    <name type="scientific">Pseudoalteromonas xiamenensis</name>
    <dbReference type="NCBI Taxonomy" id="882626"/>
    <lineage>
        <taxon>Bacteria</taxon>
        <taxon>Pseudomonadati</taxon>
        <taxon>Pseudomonadota</taxon>
        <taxon>Gammaproteobacteria</taxon>
        <taxon>Alteromonadales</taxon>
        <taxon>Pseudoalteromonadaceae</taxon>
        <taxon>Pseudoalteromonas</taxon>
    </lineage>
</organism>
<evidence type="ECO:0000256" key="6">
    <source>
        <dbReference type="ARBA" id="ARBA00022777"/>
    </source>
</evidence>
<keyword evidence="3 11" id="KW-0597">Phosphoprotein</keyword>
<evidence type="ECO:0000256" key="11">
    <source>
        <dbReference type="PROSITE-ProRule" id="PRU00169"/>
    </source>
</evidence>
<feature type="transmembrane region" description="Helical" evidence="12">
    <location>
        <begin position="97"/>
        <end position="116"/>
    </location>
</feature>
<dbReference type="InterPro" id="IPR036890">
    <property type="entry name" value="HATPase_C_sf"/>
</dbReference>
<feature type="domain" description="Response regulatory" evidence="14">
    <location>
        <begin position="624"/>
        <end position="748"/>
    </location>
</feature>
<dbReference type="Pfam" id="PF00072">
    <property type="entry name" value="Response_reg"/>
    <property type="match status" value="2"/>
</dbReference>
<dbReference type="SUPFAM" id="SSF52172">
    <property type="entry name" value="CheY-like"/>
    <property type="match status" value="2"/>
</dbReference>
<reference evidence="15" key="1">
    <citation type="submission" date="2021-03" db="EMBL/GenBank/DDBJ databases">
        <title>Complete Genome of Pseudoalteromonas xiamenensis STKMTI.2, a new potential marine bacterium producing anti-Vibrio compounds.</title>
        <authorList>
            <person name="Handayani D.P."/>
            <person name="Isnansetyo A."/>
            <person name="Istiqomah I."/>
            <person name="Jumina J."/>
        </authorList>
    </citation>
    <scope>NUCLEOTIDE SEQUENCE</scope>
    <source>
        <strain evidence="15">STKMTI.2</strain>
    </source>
</reference>
<evidence type="ECO:0000313" key="15">
    <source>
        <dbReference type="EMBL" id="QTH72164.1"/>
    </source>
</evidence>
<dbReference type="InterPro" id="IPR003661">
    <property type="entry name" value="HisK_dim/P_dom"/>
</dbReference>
<evidence type="ECO:0000256" key="5">
    <source>
        <dbReference type="ARBA" id="ARBA00022741"/>
    </source>
</evidence>
<accession>A0A975DIC5</accession>
<comment type="subunit">
    <text evidence="9">At low DSF concentrations, interacts with RpfF.</text>
</comment>
<evidence type="ECO:0000256" key="2">
    <source>
        <dbReference type="ARBA" id="ARBA00012438"/>
    </source>
</evidence>
<dbReference type="InterPro" id="IPR011006">
    <property type="entry name" value="CheY-like_superfamily"/>
</dbReference>
<evidence type="ECO:0000256" key="8">
    <source>
        <dbReference type="ARBA" id="ARBA00023012"/>
    </source>
</evidence>
<dbReference type="PROSITE" id="PS50110">
    <property type="entry name" value="RESPONSE_REGULATORY"/>
    <property type="match status" value="2"/>
</dbReference>
<sequence>MIELSTQTILIMSAISIITSAIALTFLWMANRDIKATAYWAIAPWLLFVNFSFFALQNVLPDFMRFVLSNWCGQLSFLLILLGIYQALCNRIPVEFVAAYFSIFAMLQLNFTYIYPSYEGRLLLGMSCLLITGIWILYCLFRYRRKATNKSAFLVGVGIIVLIIAAVIRGLSAVQPGNMGALQDQSFVMHWFMISVMISQQFFNFGLAIMVGAPRLERNQQTQQALVTANQSLAEAKLKAEEGSKLKSEFLANMSHEIRTPMNGVIGMLSLLEKEKLSEQQANYVNIARSSAQSLLTLINDILDFSKIEADKLELERISFSLPALVSELVTAFSYKVDPHNVELVLDTAEMKHLQLMGDPIRFRQILSNLLSNAIKFTKEGEIIVSLRTERTGTGIELSGFVKDTGIGVSKEEQSRLFASFTQIDATTTRKYGGTGLGLAIVKKLCELMGGDISVSSERGNGSQFSFHVLFEENNLEHDAAIYPQKEKAILLVESNASANQCMSQMLEMCGCKVDSAATLSNALSRIEQNQYDVVMLSRRVEQKHTDDWIKTIQRYQKADVIMLGSIADSEDKQAFLSLGYVDYLQKPLTPSNLKQLQKHCDEFHNQAEQPTEHQESQLFTGQHVLLVEDNKVNQIVATKMLDRMGLSVSIASNGAEALMLLVQHDDVQNPISLILMDCQMPEMDGFETTSRIRKGEGGEELKRIPIIALTANAMKGDEEACLEAGMNGYIAKPIQEEALTKSLSDFLRSY</sequence>
<dbReference type="InterPro" id="IPR004358">
    <property type="entry name" value="Sig_transdc_His_kin-like_C"/>
</dbReference>
<evidence type="ECO:0000256" key="3">
    <source>
        <dbReference type="ARBA" id="ARBA00022553"/>
    </source>
</evidence>
<dbReference type="GO" id="GO:0005524">
    <property type="term" value="F:ATP binding"/>
    <property type="evidence" value="ECO:0007669"/>
    <property type="project" value="UniProtKB-KW"/>
</dbReference>
<dbReference type="AlphaFoldDB" id="A0A975DIC5"/>
<name>A0A975DIC5_9GAMM</name>
<dbReference type="Gene3D" id="3.30.565.10">
    <property type="entry name" value="Histidine kinase-like ATPase, C-terminal domain"/>
    <property type="match status" value="1"/>
</dbReference>
<feature type="transmembrane region" description="Helical" evidence="12">
    <location>
        <begin position="63"/>
        <end position="85"/>
    </location>
</feature>
<dbReference type="InterPro" id="IPR036097">
    <property type="entry name" value="HisK_dim/P_sf"/>
</dbReference>
<keyword evidence="16" id="KW-1185">Reference proteome</keyword>
<dbReference type="PANTHER" id="PTHR45339">
    <property type="entry name" value="HYBRID SIGNAL TRANSDUCTION HISTIDINE KINASE J"/>
    <property type="match status" value="1"/>
</dbReference>
<dbReference type="SMART" id="SM00388">
    <property type="entry name" value="HisKA"/>
    <property type="match status" value="1"/>
</dbReference>
<dbReference type="KEGG" id="pxi:J5O05_04565"/>
<dbReference type="SMART" id="SM00387">
    <property type="entry name" value="HATPase_c"/>
    <property type="match status" value="1"/>
</dbReference>
<evidence type="ECO:0000256" key="1">
    <source>
        <dbReference type="ARBA" id="ARBA00000085"/>
    </source>
</evidence>
<dbReference type="InterPro" id="IPR005467">
    <property type="entry name" value="His_kinase_dom"/>
</dbReference>
<dbReference type="Pfam" id="PF02518">
    <property type="entry name" value="HATPase_c"/>
    <property type="match status" value="1"/>
</dbReference>
<dbReference type="SMART" id="SM00448">
    <property type="entry name" value="REC"/>
    <property type="match status" value="2"/>
</dbReference>
<keyword evidence="12" id="KW-1133">Transmembrane helix</keyword>
<keyword evidence="7" id="KW-0067">ATP-binding</keyword>
<keyword evidence="4" id="KW-0808">Transferase</keyword>
<dbReference type="RefSeq" id="WP_208843786.1">
    <property type="nucleotide sequence ID" value="NZ_CP072133.1"/>
</dbReference>
<dbReference type="SUPFAM" id="SSF47384">
    <property type="entry name" value="Homodimeric domain of signal transducing histidine kinase"/>
    <property type="match status" value="1"/>
</dbReference>
<evidence type="ECO:0000256" key="12">
    <source>
        <dbReference type="SAM" id="Phobius"/>
    </source>
</evidence>
<evidence type="ECO:0000259" key="13">
    <source>
        <dbReference type="PROSITE" id="PS50109"/>
    </source>
</evidence>
<dbReference type="CDD" id="cd00156">
    <property type="entry name" value="REC"/>
    <property type="match status" value="1"/>
</dbReference>
<dbReference type="PANTHER" id="PTHR45339:SF1">
    <property type="entry name" value="HYBRID SIGNAL TRANSDUCTION HISTIDINE KINASE J"/>
    <property type="match status" value="1"/>
</dbReference>
<keyword evidence="8" id="KW-0902">Two-component regulatory system</keyword>
<evidence type="ECO:0000256" key="4">
    <source>
        <dbReference type="ARBA" id="ARBA00022679"/>
    </source>
</evidence>
<dbReference type="FunFam" id="1.10.287.130:FF:000002">
    <property type="entry name" value="Two-component osmosensing histidine kinase"/>
    <property type="match status" value="1"/>
</dbReference>
<keyword evidence="12" id="KW-0812">Transmembrane</keyword>
<feature type="modified residue" description="4-aspartylphosphate" evidence="11">
    <location>
        <position position="678"/>
    </location>
</feature>
<evidence type="ECO:0000256" key="9">
    <source>
        <dbReference type="ARBA" id="ARBA00064003"/>
    </source>
</evidence>
<protein>
    <recommendedName>
        <fullName evidence="10">Sensory/regulatory protein RpfC</fullName>
        <ecNumber evidence="2">2.7.13.3</ecNumber>
    </recommendedName>
</protein>
<dbReference type="Gene3D" id="3.40.50.2300">
    <property type="match status" value="2"/>
</dbReference>
<feature type="transmembrane region" description="Helical" evidence="12">
    <location>
        <begin position="153"/>
        <end position="171"/>
    </location>
</feature>
<feature type="transmembrane region" description="Helical" evidence="12">
    <location>
        <begin position="122"/>
        <end position="141"/>
    </location>
</feature>
<feature type="transmembrane region" description="Helical" evidence="12">
    <location>
        <begin position="6"/>
        <end position="30"/>
    </location>
</feature>